<dbReference type="GO" id="GO:0000428">
    <property type="term" value="C:DNA-directed RNA polymerase complex"/>
    <property type="evidence" value="ECO:0007669"/>
    <property type="project" value="UniProtKB-KW"/>
</dbReference>
<dbReference type="STRING" id="59895.A0A103XU10"/>
<sequence>KWLRTNSSLSNGSFRSNTLSESYQYLSNLFLSNGTLLDQMTKESFKFARGNIYASLKHNWIPTPQNLVNSTPLTGTYKTFFRLHPLSQVLDRTNPLTQIVHGRKLSYLGPGGLTARTATFPIRDIHPSHYGRICPIDISEGINVGLIGSLAIHARIGRWGSLESPFYRTKFFLIRPKCGLLRELKKWIYFHLVFWPKYLDSSILNQILGGIKYMTGLPDIVIIVDQHKEYTALQEIFVPFIYPFYFAFTFG</sequence>
<dbReference type="GO" id="GO:0006351">
    <property type="term" value="P:DNA-templated transcription"/>
    <property type="evidence" value="ECO:0007669"/>
    <property type="project" value="InterPro"/>
</dbReference>
<dbReference type="EMBL" id="LEKV01004132">
    <property type="protein sequence ID" value="KVH96859.1"/>
    <property type="molecule type" value="Genomic_DNA"/>
</dbReference>
<dbReference type="PANTHER" id="PTHR20856">
    <property type="entry name" value="DNA-DIRECTED RNA POLYMERASE I SUBUNIT 2"/>
    <property type="match status" value="1"/>
</dbReference>
<dbReference type="Gramene" id="KVH96859">
    <property type="protein sequence ID" value="KVH96859"/>
    <property type="gene ID" value="Ccrd_001049"/>
</dbReference>
<evidence type="ECO:0000313" key="10">
    <source>
        <dbReference type="Proteomes" id="UP000243975"/>
    </source>
</evidence>
<dbReference type="AlphaFoldDB" id="A0A103XU10"/>
<keyword evidence="4" id="KW-0808">Transferase</keyword>
<dbReference type="InterPro" id="IPR007645">
    <property type="entry name" value="RNA_pol_Rpb2_3"/>
</dbReference>
<evidence type="ECO:0000256" key="1">
    <source>
        <dbReference type="ARBA" id="ARBA00006835"/>
    </source>
</evidence>
<evidence type="ECO:0000256" key="3">
    <source>
        <dbReference type="ARBA" id="ARBA00022478"/>
    </source>
</evidence>
<dbReference type="EC" id="2.7.7.6" evidence="2"/>
<keyword evidence="6" id="KW-0804">Transcription</keyword>
<dbReference type="Gene3D" id="3.90.1100.10">
    <property type="match status" value="1"/>
</dbReference>
<dbReference type="GO" id="GO:0003677">
    <property type="term" value="F:DNA binding"/>
    <property type="evidence" value="ECO:0007669"/>
    <property type="project" value="InterPro"/>
</dbReference>
<reference evidence="9 10" key="1">
    <citation type="journal article" date="2016" name="Sci. Rep.">
        <title>The genome sequence of the outbreeding globe artichoke constructed de novo incorporating a phase-aware low-pass sequencing strategy of F1 progeny.</title>
        <authorList>
            <person name="Scaglione D."/>
            <person name="Reyes-Chin-Wo S."/>
            <person name="Acquadro A."/>
            <person name="Froenicke L."/>
            <person name="Portis E."/>
            <person name="Beitel C."/>
            <person name="Tirone M."/>
            <person name="Mauro R."/>
            <person name="Lo Monaco A."/>
            <person name="Mauromicale G."/>
            <person name="Faccioli P."/>
            <person name="Cattivelli L."/>
            <person name="Rieseberg L."/>
            <person name="Michelmore R."/>
            <person name="Lanteri S."/>
        </authorList>
    </citation>
    <scope>NUCLEOTIDE SEQUENCE [LARGE SCALE GENOMIC DNA]</scope>
    <source>
        <strain evidence="9">2C</strain>
    </source>
</reference>
<keyword evidence="10" id="KW-1185">Reference proteome</keyword>
<proteinExistence type="inferred from homology"/>
<dbReference type="InterPro" id="IPR015712">
    <property type="entry name" value="DNA-dir_RNA_pol_su2"/>
</dbReference>
<protein>
    <recommendedName>
        <fullName evidence="2">DNA-directed RNA polymerase</fullName>
        <ecNumber evidence="2">2.7.7.6</ecNumber>
    </recommendedName>
</protein>
<gene>
    <name evidence="9" type="ORF">Ccrd_001049</name>
</gene>
<keyword evidence="5" id="KW-0548">Nucleotidyltransferase</keyword>
<dbReference type="InterPro" id="IPR023591">
    <property type="entry name" value="Ribosomal_uS2_flav_dom_sf"/>
</dbReference>
<dbReference type="GO" id="GO:0003899">
    <property type="term" value="F:DNA-directed RNA polymerase activity"/>
    <property type="evidence" value="ECO:0007669"/>
    <property type="project" value="UniProtKB-EC"/>
</dbReference>
<organism evidence="9 10">
    <name type="scientific">Cynara cardunculus var. scolymus</name>
    <name type="common">Globe artichoke</name>
    <name type="synonym">Cynara scolymus</name>
    <dbReference type="NCBI Taxonomy" id="59895"/>
    <lineage>
        <taxon>Eukaryota</taxon>
        <taxon>Viridiplantae</taxon>
        <taxon>Streptophyta</taxon>
        <taxon>Embryophyta</taxon>
        <taxon>Tracheophyta</taxon>
        <taxon>Spermatophyta</taxon>
        <taxon>Magnoliopsida</taxon>
        <taxon>eudicotyledons</taxon>
        <taxon>Gunneridae</taxon>
        <taxon>Pentapetalae</taxon>
        <taxon>asterids</taxon>
        <taxon>campanulids</taxon>
        <taxon>Asterales</taxon>
        <taxon>Asteraceae</taxon>
        <taxon>Carduoideae</taxon>
        <taxon>Cardueae</taxon>
        <taxon>Carduinae</taxon>
        <taxon>Cynara</taxon>
    </lineage>
</organism>
<evidence type="ECO:0000256" key="2">
    <source>
        <dbReference type="ARBA" id="ARBA00012418"/>
    </source>
</evidence>
<evidence type="ECO:0000313" key="9">
    <source>
        <dbReference type="EMBL" id="KVH96859.1"/>
    </source>
</evidence>
<name>A0A103XU10_CYNCS</name>
<evidence type="ECO:0000256" key="6">
    <source>
        <dbReference type="ARBA" id="ARBA00023163"/>
    </source>
</evidence>
<evidence type="ECO:0000256" key="4">
    <source>
        <dbReference type="ARBA" id="ARBA00022679"/>
    </source>
</evidence>
<feature type="non-terminal residue" evidence="9">
    <location>
        <position position="251"/>
    </location>
</feature>
<feature type="domain" description="RNA polymerase Rpb2" evidence="8">
    <location>
        <begin position="88"/>
        <end position="156"/>
    </location>
</feature>
<keyword evidence="3 9" id="KW-0240">DNA-directed RNA polymerase</keyword>
<dbReference type="SUPFAM" id="SSF64484">
    <property type="entry name" value="beta and beta-prime subunits of DNA dependent RNA-polymerase"/>
    <property type="match status" value="1"/>
</dbReference>
<dbReference type="Proteomes" id="UP000243975">
    <property type="component" value="Unassembled WGS sequence"/>
</dbReference>
<comment type="similarity">
    <text evidence="1 7">Belongs to the RNA polymerase beta chain family.</text>
</comment>
<dbReference type="GO" id="GO:0032549">
    <property type="term" value="F:ribonucleoside binding"/>
    <property type="evidence" value="ECO:0007669"/>
    <property type="project" value="InterPro"/>
</dbReference>
<evidence type="ECO:0000256" key="5">
    <source>
        <dbReference type="ARBA" id="ARBA00022695"/>
    </source>
</evidence>
<accession>A0A103XU10</accession>
<comment type="caution">
    <text evidence="9">The sequence shown here is derived from an EMBL/GenBank/DDBJ whole genome shotgun (WGS) entry which is preliminary data.</text>
</comment>
<evidence type="ECO:0000259" key="8">
    <source>
        <dbReference type="Pfam" id="PF04565"/>
    </source>
</evidence>
<dbReference type="SUPFAM" id="SSF52313">
    <property type="entry name" value="Ribosomal protein S2"/>
    <property type="match status" value="1"/>
</dbReference>
<evidence type="ECO:0000256" key="7">
    <source>
        <dbReference type="RuleBase" id="RU000434"/>
    </source>
</evidence>
<dbReference type="Pfam" id="PF04565">
    <property type="entry name" value="RNA_pol_Rpb2_3"/>
    <property type="match status" value="1"/>
</dbReference>